<reference evidence="2 3" key="1">
    <citation type="journal article" date="2019" name="Int. J. Syst. Evol. Microbiol.">
        <title>The Global Catalogue of Microorganisms (GCM) 10K type strain sequencing project: providing services to taxonomists for standard genome sequencing and annotation.</title>
        <authorList>
            <consortium name="The Broad Institute Genomics Platform"/>
            <consortium name="The Broad Institute Genome Sequencing Center for Infectious Disease"/>
            <person name="Wu L."/>
            <person name="Ma J."/>
        </authorList>
    </citation>
    <scope>NUCLEOTIDE SEQUENCE [LARGE SCALE GENOMIC DNA]</scope>
    <source>
        <strain evidence="2 3">JCM 4542</strain>
    </source>
</reference>
<name>A0ABN3TXQ5_9ACTN</name>
<evidence type="ECO:0000256" key="1">
    <source>
        <dbReference type="SAM" id="Phobius"/>
    </source>
</evidence>
<evidence type="ECO:0000313" key="2">
    <source>
        <dbReference type="EMBL" id="GAA2720287.1"/>
    </source>
</evidence>
<organism evidence="2 3">
    <name type="scientific">Streptomyces luteosporeus</name>
    <dbReference type="NCBI Taxonomy" id="173856"/>
    <lineage>
        <taxon>Bacteria</taxon>
        <taxon>Bacillati</taxon>
        <taxon>Actinomycetota</taxon>
        <taxon>Actinomycetes</taxon>
        <taxon>Kitasatosporales</taxon>
        <taxon>Streptomycetaceae</taxon>
        <taxon>Streptomyces</taxon>
    </lineage>
</organism>
<keyword evidence="1" id="KW-0812">Transmembrane</keyword>
<proteinExistence type="predicted"/>
<evidence type="ECO:0000313" key="3">
    <source>
        <dbReference type="Proteomes" id="UP001500886"/>
    </source>
</evidence>
<accession>A0ABN3TXQ5</accession>
<gene>
    <name evidence="2" type="ORF">GCM10010315_40290</name>
</gene>
<sequence length="49" mass="5351">MGRHAKGSTNRAHLTRAGIRWFLRLIIAILAAVAGAATRWGLEVVSHML</sequence>
<comment type="caution">
    <text evidence="2">The sequence shown here is derived from an EMBL/GenBank/DDBJ whole genome shotgun (WGS) entry which is preliminary data.</text>
</comment>
<feature type="transmembrane region" description="Helical" evidence="1">
    <location>
        <begin position="21"/>
        <end position="42"/>
    </location>
</feature>
<dbReference type="EMBL" id="BAAASL010000015">
    <property type="protein sequence ID" value="GAA2720287.1"/>
    <property type="molecule type" value="Genomic_DNA"/>
</dbReference>
<keyword evidence="1" id="KW-1133">Transmembrane helix</keyword>
<dbReference type="Proteomes" id="UP001500886">
    <property type="component" value="Unassembled WGS sequence"/>
</dbReference>
<protein>
    <submittedName>
        <fullName evidence="2">Uncharacterized protein</fullName>
    </submittedName>
</protein>
<dbReference type="RefSeq" id="WP_344436768.1">
    <property type="nucleotide sequence ID" value="NZ_BAAASL010000015.1"/>
</dbReference>
<keyword evidence="3" id="KW-1185">Reference proteome</keyword>
<keyword evidence="1" id="KW-0472">Membrane</keyword>